<dbReference type="HOGENOM" id="CLU_2657311_0_0_1"/>
<evidence type="ECO:0000313" key="3">
    <source>
        <dbReference type="EnsemblMetazoa" id="MESCA003601-PA"/>
    </source>
</evidence>
<name>T1GJF5_MEGSC</name>
<dbReference type="EnsemblMetazoa" id="MESCA003601-RA">
    <property type="protein sequence ID" value="MESCA003601-PA"/>
    <property type="gene ID" value="MESCA003601"/>
</dbReference>
<dbReference type="GO" id="GO:0004252">
    <property type="term" value="F:serine-type endopeptidase activity"/>
    <property type="evidence" value="ECO:0007669"/>
    <property type="project" value="InterPro"/>
</dbReference>
<dbReference type="EMBL" id="CAQQ02139363">
    <property type="status" value="NOT_ANNOTATED_CDS"/>
    <property type="molecule type" value="Genomic_DNA"/>
</dbReference>
<dbReference type="AlphaFoldDB" id="T1GJF5"/>
<feature type="domain" description="Peptidase S1" evidence="2">
    <location>
        <begin position="33"/>
        <end position="72"/>
    </location>
</feature>
<dbReference type="Proteomes" id="UP000015102">
    <property type="component" value="Unassembled WGS sequence"/>
</dbReference>
<dbReference type="InterPro" id="IPR001254">
    <property type="entry name" value="Trypsin_dom"/>
</dbReference>
<accession>T1GJF5</accession>
<feature type="compositionally biased region" description="Low complexity" evidence="1">
    <location>
        <begin position="13"/>
        <end position="30"/>
    </location>
</feature>
<dbReference type="SUPFAM" id="SSF50494">
    <property type="entry name" value="Trypsin-like serine proteases"/>
    <property type="match status" value="1"/>
</dbReference>
<dbReference type="InterPro" id="IPR009003">
    <property type="entry name" value="Peptidase_S1_PA"/>
</dbReference>
<feature type="compositionally biased region" description="Pro residues" evidence="1">
    <location>
        <begin position="1"/>
        <end position="12"/>
    </location>
</feature>
<sequence>MKTTPSPTPSPVPSTTETLTTTKATTPKPSLINRIIPGTVAGWGLTQEQGSTSSLLREVDVPIITNEECKRTKLRT</sequence>
<evidence type="ECO:0000313" key="4">
    <source>
        <dbReference type="Proteomes" id="UP000015102"/>
    </source>
</evidence>
<reference evidence="3" key="2">
    <citation type="submission" date="2015-06" db="UniProtKB">
        <authorList>
            <consortium name="EnsemblMetazoa"/>
        </authorList>
    </citation>
    <scope>IDENTIFICATION</scope>
</reference>
<feature type="region of interest" description="Disordered" evidence="1">
    <location>
        <begin position="1"/>
        <end position="30"/>
    </location>
</feature>
<dbReference type="Gene3D" id="2.40.10.10">
    <property type="entry name" value="Trypsin-like serine proteases"/>
    <property type="match status" value="1"/>
</dbReference>
<dbReference type="InterPro" id="IPR043504">
    <property type="entry name" value="Peptidase_S1_PA_chymotrypsin"/>
</dbReference>
<proteinExistence type="predicted"/>
<organism evidence="3 4">
    <name type="scientific">Megaselia scalaris</name>
    <name type="common">Humpbacked fly</name>
    <name type="synonym">Phora scalaris</name>
    <dbReference type="NCBI Taxonomy" id="36166"/>
    <lineage>
        <taxon>Eukaryota</taxon>
        <taxon>Metazoa</taxon>
        <taxon>Ecdysozoa</taxon>
        <taxon>Arthropoda</taxon>
        <taxon>Hexapoda</taxon>
        <taxon>Insecta</taxon>
        <taxon>Pterygota</taxon>
        <taxon>Neoptera</taxon>
        <taxon>Endopterygota</taxon>
        <taxon>Diptera</taxon>
        <taxon>Brachycera</taxon>
        <taxon>Muscomorpha</taxon>
        <taxon>Platypezoidea</taxon>
        <taxon>Phoridae</taxon>
        <taxon>Megaseliini</taxon>
        <taxon>Megaselia</taxon>
    </lineage>
</organism>
<dbReference type="STRING" id="36166.T1GJF5"/>
<keyword evidence="4" id="KW-1185">Reference proteome</keyword>
<dbReference type="Pfam" id="PF00089">
    <property type="entry name" value="Trypsin"/>
    <property type="match status" value="1"/>
</dbReference>
<evidence type="ECO:0000256" key="1">
    <source>
        <dbReference type="SAM" id="MobiDB-lite"/>
    </source>
</evidence>
<reference evidence="4" key="1">
    <citation type="submission" date="2013-02" db="EMBL/GenBank/DDBJ databases">
        <authorList>
            <person name="Hughes D."/>
        </authorList>
    </citation>
    <scope>NUCLEOTIDE SEQUENCE</scope>
    <source>
        <strain>Durham</strain>
        <strain evidence="4">NC isolate 2 -- Noor lab</strain>
    </source>
</reference>
<dbReference type="EMBL" id="CAQQ02139364">
    <property type="status" value="NOT_ANNOTATED_CDS"/>
    <property type="molecule type" value="Genomic_DNA"/>
</dbReference>
<dbReference type="GO" id="GO:0006508">
    <property type="term" value="P:proteolysis"/>
    <property type="evidence" value="ECO:0007669"/>
    <property type="project" value="InterPro"/>
</dbReference>
<evidence type="ECO:0000259" key="2">
    <source>
        <dbReference type="Pfam" id="PF00089"/>
    </source>
</evidence>
<protein>
    <recommendedName>
        <fullName evidence="2">Peptidase S1 domain-containing protein</fullName>
    </recommendedName>
</protein>